<feature type="compositionally biased region" description="Polar residues" evidence="9">
    <location>
        <begin position="485"/>
        <end position="508"/>
    </location>
</feature>
<evidence type="ECO:0000256" key="10">
    <source>
        <dbReference type="SAM" id="Phobius"/>
    </source>
</evidence>
<evidence type="ECO:0000313" key="13">
    <source>
        <dbReference type="Proteomes" id="UP000703661"/>
    </source>
</evidence>
<feature type="transmembrane region" description="Helical" evidence="10">
    <location>
        <begin position="153"/>
        <end position="174"/>
    </location>
</feature>
<dbReference type="EMBL" id="JAAAID010001514">
    <property type="protein sequence ID" value="KAG0009729.1"/>
    <property type="molecule type" value="Genomic_DNA"/>
</dbReference>
<name>A0A9P6MQS3_9FUNG</name>
<feature type="domain" description="Sphingomyelin synthase-like" evidence="11">
    <location>
        <begin position="126"/>
        <end position="194"/>
    </location>
</feature>
<evidence type="ECO:0000256" key="9">
    <source>
        <dbReference type="SAM" id="MobiDB-lite"/>
    </source>
</evidence>
<dbReference type="GO" id="GO:0000139">
    <property type="term" value="C:Golgi membrane"/>
    <property type="evidence" value="ECO:0007669"/>
    <property type="project" value="TreeGrafter"/>
</dbReference>
<keyword evidence="5" id="KW-0746">Sphingolipid metabolism</keyword>
<protein>
    <recommendedName>
        <fullName evidence="11">Sphingomyelin synthase-like domain-containing protein</fullName>
    </recommendedName>
</protein>
<evidence type="ECO:0000256" key="2">
    <source>
        <dbReference type="ARBA" id="ARBA00005441"/>
    </source>
</evidence>
<comment type="caution">
    <text evidence="12">The sequence shown here is derived from an EMBL/GenBank/DDBJ whole genome shotgun (WGS) entry which is preliminary data.</text>
</comment>
<evidence type="ECO:0000256" key="8">
    <source>
        <dbReference type="ARBA" id="ARBA00023136"/>
    </source>
</evidence>
<keyword evidence="3" id="KW-0808">Transferase</keyword>
<dbReference type="GO" id="GO:0046513">
    <property type="term" value="P:ceramide biosynthetic process"/>
    <property type="evidence" value="ECO:0007669"/>
    <property type="project" value="TreeGrafter"/>
</dbReference>
<dbReference type="AlphaFoldDB" id="A0A9P6MQS3"/>
<dbReference type="Pfam" id="PF14360">
    <property type="entry name" value="PAP2_C"/>
    <property type="match status" value="1"/>
</dbReference>
<gene>
    <name evidence="12" type="ORF">BGZ80_002124</name>
</gene>
<dbReference type="PANTHER" id="PTHR21290:SF25">
    <property type="entry name" value="SPHINGOMYELIN SYNTHASE-RELATED PROTEIN 1"/>
    <property type="match status" value="1"/>
</dbReference>
<accession>A0A9P6MQS3</accession>
<evidence type="ECO:0000313" key="12">
    <source>
        <dbReference type="EMBL" id="KAG0009729.1"/>
    </source>
</evidence>
<keyword evidence="6 10" id="KW-1133">Transmembrane helix</keyword>
<comment type="similarity">
    <text evidence="2">Belongs to the sphingomyelin synthase family.</text>
</comment>
<feature type="transmembrane region" description="Helical" evidence="10">
    <location>
        <begin position="44"/>
        <end position="64"/>
    </location>
</feature>
<dbReference type="GO" id="GO:0005789">
    <property type="term" value="C:endoplasmic reticulum membrane"/>
    <property type="evidence" value="ECO:0007669"/>
    <property type="project" value="TreeGrafter"/>
</dbReference>
<dbReference type="InterPro" id="IPR025749">
    <property type="entry name" value="Sphingomyelin_synth-like_dom"/>
</dbReference>
<dbReference type="PANTHER" id="PTHR21290">
    <property type="entry name" value="SPHINGOMYELIN SYNTHETASE"/>
    <property type="match status" value="1"/>
</dbReference>
<comment type="subcellular location">
    <subcellularLocation>
        <location evidence="1">Membrane</location>
        <topology evidence="1">Multi-pass membrane protein</topology>
    </subcellularLocation>
</comment>
<evidence type="ECO:0000256" key="5">
    <source>
        <dbReference type="ARBA" id="ARBA00022919"/>
    </source>
</evidence>
<feature type="transmembrane region" description="Helical" evidence="10">
    <location>
        <begin position="180"/>
        <end position="202"/>
    </location>
</feature>
<evidence type="ECO:0000256" key="7">
    <source>
        <dbReference type="ARBA" id="ARBA00023098"/>
    </source>
</evidence>
<organism evidence="12 13">
    <name type="scientific">Entomortierella chlamydospora</name>
    <dbReference type="NCBI Taxonomy" id="101097"/>
    <lineage>
        <taxon>Eukaryota</taxon>
        <taxon>Fungi</taxon>
        <taxon>Fungi incertae sedis</taxon>
        <taxon>Mucoromycota</taxon>
        <taxon>Mortierellomycotina</taxon>
        <taxon>Mortierellomycetes</taxon>
        <taxon>Mortierellales</taxon>
        <taxon>Mortierellaceae</taxon>
        <taxon>Entomortierella</taxon>
    </lineage>
</organism>
<feature type="region of interest" description="Disordered" evidence="9">
    <location>
        <begin position="399"/>
        <end position="423"/>
    </location>
</feature>
<feature type="compositionally biased region" description="Basic and acidic residues" evidence="9">
    <location>
        <begin position="509"/>
        <end position="524"/>
    </location>
</feature>
<keyword evidence="13" id="KW-1185">Reference proteome</keyword>
<feature type="compositionally biased region" description="Basic and acidic residues" evidence="9">
    <location>
        <begin position="411"/>
        <end position="423"/>
    </location>
</feature>
<evidence type="ECO:0000259" key="11">
    <source>
        <dbReference type="Pfam" id="PF14360"/>
    </source>
</evidence>
<keyword evidence="7" id="KW-0443">Lipid metabolism</keyword>
<feature type="region of interest" description="Disordered" evidence="9">
    <location>
        <begin position="335"/>
        <end position="360"/>
    </location>
</feature>
<dbReference type="GO" id="GO:0005886">
    <property type="term" value="C:plasma membrane"/>
    <property type="evidence" value="ECO:0007669"/>
    <property type="project" value="TreeGrafter"/>
</dbReference>
<feature type="transmembrane region" description="Helical" evidence="10">
    <location>
        <begin position="426"/>
        <end position="446"/>
    </location>
</feature>
<dbReference type="InterPro" id="IPR045221">
    <property type="entry name" value="Sphingomyelin_synth-like"/>
</dbReference>
<dbReference type="GO" id="GO:0033188">
    <property type="term" value="F:sphingomyelin synthase activity"/>
    <property type="evidence" value="ECO:0007669"/>
    <property type="project" value="TreeGrafter"/>
</dbReference>
<evidence type="ECO:0000256" key="1">
    <source>
        <dbReference type="ARBA" id="ARBA00004141"/>
    </source>
</evidence>
<feature type="compositionally biased region" description="Basic and acidic residues" evidence="9">
    <location>
        <begin position="533"/>
        <end position="547"/>
    </location>
</feature>
<evidence type="ECO:0000256" key="6">
    <source>
        <dbReference type="ARBA" id="ARBA00022989"/>
    </source>
</evidence>
<evidence type="ECO:0000256" key="3">
    <source>
        <dbReference type="ARBA" id="ARBA00022679"/>
    </source>
</evidence>
<feature type="region of interest" description="Disordered" evidence="9">
    <location>
        <begin position="454"/>
        <end position="547"/>
    </location>
</feature>
<sequence length="547" mass="63434">MFMAFCNQLSDNRWVETNYTKVLLSDRGFDVIAAQADIRPANNFVMTSIVFTVLGIGLICPDWTTRAMVVRRIMWVIGTLGAYRSLTLSVTTLPTPKEECRPSLKTGFWDMFIVALQMIPGTVEACTDDIFSGHTVFMVTCAIQWRLYCKNKWVTYFAYLYISVGLYFVVATRLHYTVDVILAIFITYAVWSIYISIIEVVMEEEYFGVKSHHEKYSTFDNTVAEYEFSQEELDCAETEGDDGTYTIRSSTLLQRRRQLEHALNRLRGPRIGYGRGEYDRVAFIPMQFNVWLKNIIRWCDGLDLRMRPSAEVSSTSPSRWEELVVRYRAGQVSGESVHDFQSSSRTSRKTEREQENDATYEYEDREEMVQVYNDGSFPMHNYTNESRQQYSQGRWRSFQLNSSSQRSRSPNAKEDKSEKTKSDKKIHILKVAFLILVNAILLIKIVDLIESRVASGPPSQWPKEMEAYPGGSINNNEPSPVMAGSTENQPQPNLEQRSGETNPESNNWYHDRDINHRHEGERRRRGDHHRDHRNHDEKRDWEPEGAI</sequence>
<dbReference type="Proteomes" id="UP000703661">
    <property type="component" value="Unassembled WGS sequence"/>
</dbReference>
<feature type="compositionally biased region" description="Polar residues" evidence="9">
    <location>
        <begin position="399"/>
        <end position="410"/>
    </location>
</feature>
<evidence type="ECO:0000256" key="4">
    <source>
        <dbReference type="ARBA" id="ARBA00022692"/>
    </source>
</evidence>
<keyword evidence="8 10" id="KW-0472">Membrane</keyword>
<dbReference type="GO" id="GO:0047493">
    <property type="term" value="F:ceramide cholinephosphotransferase activity"/>
    <property type="evidence" value="ECO:0007669"/>
    <property type="project" value="TreeGrafter"/>
</dbReference>
<proteinExistence type="inferred from homology"/>
<keyword evidence="4 10" id="KW-0812">Transmembrane</keyword>
<reference evidence="12" key="1">
    <citation type="journal article" date="2020" name="Fungal Divers.">
        <title>Resolving the Mortierellaceae phylogeny through synthesis of multi-gene phylogenetics and phylogenomics.</title>
        <authorList>
            <person name="Vandepol N."/>
            <person name="Liber J."/>
            <person name="Desiro A."/>
            <person name="Na H."/>
            <person name="Kennedy M."/>
            <person name="Barry K."/>
            <person name="Grigoriev I.V."/>
            <person name="Miller A.N."/>
            <person name="O'Donnell K."/>
            <person name="Stajich J.E."/>
            <person name="Bonito G."/>
        </authorList>
    </citation>
    <scope>NUCLEOTIDE SEQUENCE</scope>
    <source>
        <strain evidence="12">NRRL 2769</strain>
    </source>
</reference>